<proteinExistence type="predicted"/>
<evidence type="ECO:0000313" key="1">
    <source>
        <dbReference type="EMBL" id="CAH8355472.1"/>
    </source>
</evidence>
<reference evidence="1 2" key="1">
    <citation type="submission" date="2022-03" db="EMBL/GenBank/DDBJ databases">
        <authorList>
            <person name="Macdonald S."/>
            <person name="Ahmed S."/>
            <person name="Newling K."/>
        </authorList>
    </citation>
    <scope>NUCLEOTIDE SEQUENCE [LARGE SCALE GENOMIC DNA]</scope>
</reference>
<dbReference type="AlphaFoldDB" id="A0ABC8K982"/>
<gene>
    <name evidence="1" type="ORF">ERUC_LOCUS21227</name>
</gene>
<dbReference type="EMBL" id="CAKOAT010208487">
    <property type="protein sequence ID" value="CAH8355472.1"/>
    <property type="molecule type" value="Genomic_DNA"/>
</dbReference>
<organism evidence="1 2">
    <name type="scientific">Eruca vesicaria subsp. sativa</name>
    <name type="common">Garden rocket</name>
    <name type="synonym">Eruca sativa</name>
    <dbReference type="NCBI Taxonomy" id="29727"/>
    <lineage>
        <taxon>Eukaryota</taxon>
        <taxon>Viridiplantae</taxon>
        <taxon>Streptophyta</taxon>
        <taxon>Embryophyta</taxon>
        <taxon>Tracheophyta</taxon>
        <taxon>Spermatophyta</taxon>
        <taxon>Magnoliopsida</taxon>
        <taxon>eudicotyledons</taxon>
        <taxon>Gunneridae</taxon>
        <taxon>Pentapetalae</taxon>
        <taxon>rosids</taxon>
        <taxon>malvids</taxon>
        <taxon>Brassicales</taxon>
        <taxon>Brassicaceae</taxon>
        <taxon>Brassiceae</taxon>
        <taxon>Eruca</taxon>
    </lineage>
</organism>
<protein>
    <submittedName>
        <fullName evidence="1">Uncharacterized protein</fullName>
    </submittedName>
</protein>
<name>A0ABC8K982_ERUVS</name>
<evidence type="ECO:0000313" key="2">
    <source>
        <dbReference type="Proteomes" id="UP001642260"/>
    </source>
</evidence>
<sequence>MVPSKSSSSSTCYLIKSRVFSLRYLSSSAYWCVIDSSWVNKFLFAYGFIVRIWGWDQISDESSFSLFEFWDSALLAYFRG</sequence>
<dbReference type="Proteomes" id="UP001642260">
    <property type="component" value="Unassembled WGS sequence"/>
</dbReference>
<accession>A0ABC8K982</accession>
<comment type="caution">
    <text evidence="1">The sequence shown here is derived from an EMBL/GenBank/DDBJ whole genome shotgun (WGS) entry which is preliminary data.</text>
</comment>
<keyword evidence="2" id="KW-1185">Reference proteome</keyword>